<proteinExistence type="predicted"/>
<dbReference type="GO" id="GO:0005634">
    <property type="term" value="C:nucleus"/>
    <property type="evidence" value="ECO:0007669"/>
    <property type="project" value="TreeGrafter"/>
</dbReference>
<keyword evidence="1" id="KW-0677">Repeat</keyword>
<name>A0AAW1C1Z8_CROAD</name>
<dbReference type="InterPro" id="IPR002110">
    <property type="entry name" value="Ankyrin_rpt"/>
</dbReference>
<organism evidence="4 5">
    <name type="scientific">Crotalus adamanteus</name>
    <name type="common">Eastern diamondback rattlesnake</name>
    <dbReference type="NCBI Taxonomy" id="8729"/>
    <lineage>
        <taxon>Eukaryota</taxon>
        <taxon>Metazoa</taxon>
        <taxon>Chordata</taxon>
        <taxon>Craniata</taxon>
        <taxon>Vertebrata</taxon>
        <taxon>Euteleostomi</taxon>
        <taxon>Lepidosauria</taxon>
        <taxon>Squamata</taxon>
        <taxon>Bifurcata</taxon>
        <taxon>Unidentata</taxon>
        <taxon>Episquamata</taxon>
        <taxon>Toxicofera</taxon>
        <taxon>Serpentes</taxon>
        <taxon>Colubroidea</taxon>
        <taxon>Viperidae</taxon>
        <taxon>Crotalinae</taxon>
        <taxon>Crotalus</taxon>
    </lineage>
</organism>
<gene>
    <name evidence="4" type="ORF">NXF25_006885</name>
</gene>
<accession>A0AAW1C1Z8</accession>
<evidence type="ECO:0000256" key="2">
    <source>
        <dbReference type="ARBA" id="ARBA00023043"/>
    </source>
</evidence>
<protein>
    <submittedName>
        <fullName evidence="4">Cyclin-dependent kinase 4 inhibitor B</fullName>
    </submittedName>
</protein>
<evidence type="ECO:0000313" key="4">
    <source>
        <dbReference type="EMBL" id="KAK9408111.1"/>
    </source>
</evidence>
<dbReference type="GO" id="GO:2000045">
    <property type="term" value="P:regulation of G1/S transition of mitotic cell cycle"/>
    <property type="evidence" value="ECO:0007669"/>
    <property type="project" value="TreeGrafter"/>
</dbReference>
<dbReference type="EMBL" id="JAOTOJ010000002">
    <property type="protein sequence ID" value="KAK9408111.1"/>
    <property type="molecule type" value="Genomic_DNA"/>
</dbReference>
<dbReference type="InterPro" id="IPR036770">
    <property type="entry name" value="Ankyrin_rpt-contain_sf"/>
</dbReference>
<dbReference type="GO" id="GO:0008285">
    <property type="term" value="P:negative regulation of cell population proliferation"/>
    <property type="evidence" value="ECO:0007669"/>
    <property type="project" value="TreeGrafter"/>
</dbReference>
<evidence type="ECO:0000313" key="5">
    <source>
        <dbReference type="Proteomes" id="UP001474421"/>
    </source>
</evidence>
<dbReference type="GO" id="GO:0005737">
    <property type="term" value="C:cytoplasm"/>
    <property type="evidence" value="ECO:0007669"/>
    <property type="project" value="TreeGrafter"/>
</dbReference>
<dbReference type="GO" id="GO:0004861">
    <property type="term" value="F:cyclin-dependent protein serine/threonine kinase inhibitor activity"/>
    <property type="evidence" value="ECO:0007669"/>
    <property type="project" value="TreeGrafter"/>
</dbReference>
<dbReference type="InterPro" id="IPR050776">
    <property type="entry name" value="Ank_Repeat/CDKN_Inhibitor"/>
</dbReference>
<dbReference type="Gene3D" id="1.25.40.20">
    <property type="entry name" value="Ankyrin repeat-containing domain"/>
    <property type="match status" value="1"/>
</dbReference>
<feature type="region of interest" description="Disordered" evidence="3">
    <location>
        <begin position="63"/>
        <end position="83"/>
    </location>
</feature>
<evidence type="ECO:0000256" key="3">
    <source>
        <dbReference type="SAM" id="MobiDB-lite"/>
    </source>
</evidence>
<keyword evidence="2" id="KW-0040">ANK repeat</keyword>
<keyword evidence="5" id="KW-1185">Reference proteome</keyword>
<dbReference type="SMART" id="SM00248">
    <property type="entry name" value="ANK"/>
    <property type="match status" value="3"/>
</dbReference>
<reference evidence="4 5" key="1">
    <citation type="journal article" date="2024" name="Proc. Natl. Acad. Sci. U.S.A.">
        <title>The genetic regulatory architecture and epigenomic basis for age-related changes in rattlesnake venom.</title>
        <authorList>
            <person name="Hogan M.P."/>
            <person name="Holding M.L."/>
            <person name="Nystrom G.S."/>
            <person name="Colston T.J."/>
            <person name="Bartlett D.A."/>
            <person name="Mason A.J."/>
            <person name="Ellsworth S.A."/>
            <person name="Rautsaw R.M."/>
            <person name="Lawrence K.C."/>
            <person name="Strickland J.L."/>
            <person name="He B."/>
            <person name="Fraser P."/>
            <person name="Margres M.J."/>
            <person name="Gilbert D.M."/>
            <person name="Gibbs H.L."/>
            <person name="Parkinson C.L."/>
            <person name="Rokyta D.R."/>
        </authorList>
    </citation>
    <scope>NUCLEOTIDE SEQUENCE [LARGE SCALE GENOMIC DNA]</scope>
    <source>
        <strain evidence="4">DRR0105</strain>
    </source>
</reference>
<dbReference type="SUPFAM" id="SSF48403">
    <property type="entry name" value="Ankyrin repeat"/>
    <property type="match status" value="1"/>
</dbReference>
<sequence>MEAPNRDNCQANQLANAAARGDLETVAGLLGSGADPNAINGFGRTPIQVMMMGSARMAELLLQRGADPNRPDPSTGATPAHDLAQEGFLDTLMILHHWGARFDQLDRWGHSPLDLARQNGQNHVVDYLQELSG</sequence>
<dbReference type="PANTHER" id="PTHR24201">
    <property type="entry name" value="ANK_REP_REGION DOMAIN-CONTAINING PROTEIN"/>
    <property type="match status" value="1"/>
</dbReference>
<dbReference type="Pfam" id="PF12796">
    <property type="entry name" value="Ank_2"/>
    <property type="match status" value="1"/>
</dbReference>
<comment type="caution">
    <text evidence="4">The sequence shown here is derived from an EMBL/GenBank/DDBJ whole genome shotgun (WGS) entry which is preliminary data.</text>
</comment>
<dbReference type="AlphaFoldDB" id="A0AAW1C1Z8"/>
<dbReference type="GO" id="GO:0019901">
    <property type="term" value="F:protein kinase binding"/>
    <property type="evidence" value="ECO:0007669"/>
    <property type="project" value="TreeGrafter"/>
</dbReference>
<dbReference type="Proteomes" id="UP001474421">
    <property type="component" value="Unassembled WGS sequence"/>
</dbReference>
<dbReference type="PANTHER" id="PTHR24201:SF8">
    <property type="entry name" value="CYCLIN-DEPENDENT KINASE 4 INHIBITOR B"/>
    <property type="match status" value="1"/>
</dbReference>
<evidence type="ECO:0000256" key="1">
    <source>
        <dbReference type="ARBA" id="ARBA00022737"/>
    </source>
</evidence>